<sequence>MTGFAKEVVRDGSGSTGTTSPYVTPTLQEGGHNGNHAERAHGDRQQANSAIAEDCCTLHLRAHSSVTAIKVFCSEASGG</sequence>
<comment type="caution">
    <text evidence="2">The sequence shown here is derived from an EMBL/GenBank/DDBJ whole genome shotgun (WGS) entry which is preliminary data.</text>
</comment>
<dbReference type="Proteomes" id="UP000525623">
    <property type="component" value="Unassembled WGS sequence"/>
</dbReference>
<gene>
    <name evidence="2" type="ORF">HLH29_18435</name>
</gene>
<feature type="compositionally biased region" description="Polar residues" evidence="1">
    <location>
        <begin position="16"/>
        <end position="27"/>
    </location>
</feature>
<protein>
    <submittedName>
        <fullName evidence="2">Uncharacterized protein</fullName>
    </submittedName>
</protein>
<dbReference type="EMBL" id="JABEQL010000042">
    <property type="protein sequence ID" value="MBB2181101.1"/>
    <property type="molecule type" value="Genomic_DNA"/>
</dbReference>
<organism evidence="2 3">
    <name type="scientific">Gluconacetobacter tumulicola</name>
    <dbReference type="NCBI Taxonomy" id="1017177"/>
    <lineage>
        <taxon>Bacteria</taxon>
        <taxon>Pseudomonadati</taxon>
        <taxon>Pseudomonadota</taxon>
        <taxon>Alphaproteobacteria</taxon>
        <taxon>Acetobacterales</taxon>
        <taxon>Acetobacteraceae</taxon>
        <taxon>Gluconacetobacter</taxon>
    </lineage>
</organism>
<feature type="region of interest" description="Disordered" evidence="1">
    <location>
        <begin position="1"/>
        <end position="48"/>
    </location>
</feature>
<keyword evidence="3" id="KW-1185">Reference proteome</keyword>
<proteinExistence type="predicted"/>
<dbReference type="AlphaFoldDB" id="A0A7W4JH36"/>
<feature type="compositionally biased region" description="Basic and acidic residues" evidence="1">
    <location>
        <begin position="35"/>
        <end position="44"/>
    </location>
</feature>
<reference evidence="2 3" key="1">
    <citation type="submission" date="2020-04" db="EMBL/GenBank/DDBJ databases">
        <title>Description of novel Gluconacetobacter.</title>
        <authorList>
            <person name="Sombolestani A."/>
        </authorList>
    </citation>
    <scope>NUCLEOTIDE SEQUENCE [LARGE SCALE GENOMIC DNA]</scope>
    <source>
        <strain evidence="2 3">LMG 27725</strain>
    </source>
</reference>
<evidence type="ECO:0000313" key="3">
    <source>
        <dbReference type="Proteomes" id="UP000525623"/>
    </source>
</evidence>
<evidence type="ECO:0000256" key="1">
    <source>
        <dbReference type="SAM" id="MobiDB-lite"/>
    </source>
</evidence>
<name>A0A7W4JH36_9PROT</name>
<dbReference type="RefSeq" id="WP_182968830.1">
    <property type="nucleotide sequence ID" value="NZ_BAABGC010000020.1"/>
</dbReference>
<accession>A0A7W4JH36</accession>
<evidence type="ECO:0000313" key="2">
    <source>
        <dbReference type="EMBL" id="MBB2181101.1"/>
    </source>
</evidence>